<dbReference type="PROSITE" id="PS50977">
    <property type="entry name" value="HTH_TETR_2"/>
    <property type="match status" value="1"/>
</dbReference>
<dbReference type="Gene3D" id="1.10.357.10">
    <property type="entry name" value="Tetracycline Repressor, domain 2"/>
    <property type="match status" value="1"/>
</dbReference>
<evidence type="ECO:0000313" key="4">
    <source>
        <dbReference type="EMBL" id="QGT99730.1"/>
    </source>
</evidence>
<dbReference type="InterPro" id="IPR009057">
    <property type="entry name" value="Homeodomain-like_sf"/>
</dbReference>
<evidence type="ECO:0000259" key="3">
    <source>
        <dbReference type="PROSITE" id="PS50977"/>
    </source>
</evidence>
<dbReference type="Pfam" id="PF00440">
    <property type="entry name" value="TetR_N"/>
    <property type="match status" value="1"/>
</dbReference>
<feature type="domain" description="HTH tetR-type" evidence="3">
    <location>
        <begin position="1"/>
        <end position="59"/>
    </location>
</feature>
<sequence length="224" mass="26607">MYRYFIDATAEVIENEGIEKVSIRKIADKAGYTSSTVYNYFQEFSHLIYFAAMRFMKDYIDELPDYMNRGSNTVEKWLYSWECFCKHSFEKPQIYSIIFIDNLGTVPEDLLKDYYKIYEKDLTRLSKNLQDIVLQHTFSKRSALYLQQAIEEGFITSEDVDFISEITLLIWTGMMTTFMNNRRKISPEKATEQTLYYVRESLMKVITPEKKKDINMQLNNSKTN</sequence>
<keyword evidence="1 2" id="KW-0238">DNA-binding</keyword>
<dbReference type="Proteomes" id="UP000426444">
    <property type="component" value="Chromosome"/>
</dbReference>
<feature type="DNA-binding region" description="H-T-H motif" evidence="2">
    <location>
        <begin position="22"/>
        <end position="41"/>
    </location>
</feature>
<evidence type="ECO:0000256" key="2">
    <source>
        <dbReference type="PROSITE-ProRule" id="PRU00335"/>
    </source>
</evidence>
<gene>
    <name evidence="4" type="ORF">SYNTR_1137</name>
</gene>
<keyword evidence="5" id="KW-1185">Reference proteome</keyword>
<name>A0A6I6DH98_9FIRM</name>
<dbReference type="AlphaFoldDB" id="A0A6I6DH98"/>
<organism evidence="4 5">
    <name type="scientific">Candidatus Syntrophocurvum alkaliphilum</name>
    <dbReference type="NCBI Taxonomy" id="2293317"/>
    <lineage>
        <taxon>Bacteria</taxon>
        <taxon>Bacillati</taxon>
        <taxon>Bacillota</taxon>
        <taxon>Clostridia</taxon>
        <taxon>Eubacteriales</taxon>
        <taxon>Syntrophomonadaceae</taxon>
        <taxon>Candidatus Syntrophocurvum</taxon>
    </lineage>
</organism>
<protein>
    <recommendedName>
        <fullName evidence="3">HTH tetR-type domain-containing protein</fullName>
    </recommendedName>
</protein>
<dbReference type="SUPFAM" id="SSF46689">
    <property type="entry name" value="Homeodomain-like"/>
    <property type="match status" value="1"/>
</dbReference>
<proteinExistence type="predicted"/>
<evidence type="ECO:0000256" key="1">
    <source>
        <dbReference type="ARBA" id="ARBA00023125"/>
    </source>
</evidence>
<dbReference type="GO" id="GO:0003677">
    <property type="term" value="F:DNA binding"/>
    <property type="evidence" value="ECO:0007669"/>
    <property type="project" value="UniProtKB-UniRule"/>
</dbReference>
<evidence type="ECO:0000313" key="5">
    <source>
        <dbReference type="Proteomes" id="UP000426444"/>
    </source>
</evidence>
<reference evidence="5" key="1">
    <citation type="journal article" date="2019" name="Microbiology">
        <title>Complete Genome Sequence of an Uncultured Bacterium of the Candidate Phylum Bipolaricaulota.</title>
        <authorList>
            <person name="Kadnikov V.V."/>
            <person name="Mardanov A.V."/>
            <person name="Beletsky A.V."/>
            <person name="Frank Y.A."/>
            <person name="Karnachuk O.V."/>
            <person name="Ravin N.V."/>
        </authorList>
    </citation>
    <scope>NUCLEOTIDE SEQUENCE [LARGE SCALE GENOMIC DNA]</scope>
</reference>
<dbReference type="InterPro" id="IPR001647">
    <property type="entry name" value="HTH_TetR"/>
</dbReference>
<dbReference type="EMBL" id="CP046457">
    <property type="protein sequence ID" value="QGT99730.1"/>
    <property type="molecule type" value="Genomic_DNA"/>
</dbReference>
<accession>A0A6I6DH98</accession>
<dbReference type="KEGG" id="salq:SYNTR_1137"/>